<dbReference type="EMBL" id="JAULSY010000143">
    <property type="protein sequence ID" value="KAK0662103.1"/>
    <property type="molecule type" value="Genomic_DNA"/>
</dbReference>
<accession>A0AA39Z0V4</accession>
<proteinExistence type="predicted"/>
<sequence length="264" mass="30500">MSFRFTAPNAALKRKRDDEEAANAVARARLKQIWAPNYQDNIKLKDAPAEIAFLKDQLRLAMSFIYHNDLMSEVNAENLPIQRLLMSRYGTKKASQRLGRRIPERFMAILPEVLDPYGDHDSSTMKTVMAPFMTEIREVSETSDEDCHERDHPLAISYQLMMYLCQYWYTPDAHSEGINQHDKDFDNMLASLIRRRIAAKHHLRDWKAYDCYDRLLSHSKVRDGLGDKGCYAESLALLKPLAEAHAQKVARDQAPPSMEIKEEN</sequence>
<dbReference type="Proteomes" id="UP001174997">
    <property type="component" value="Unassembled WGS sequence"/>
</dbReference>
<reference evidence="1" key="1">
    <citation type="submission" date="2023-06" db="EMBL/GenBank/DDBJ databases">
        <title>Genome-scale phylogeny and comparative genomics of the fungal order Sordariales.</title>
        <authorList>
            <consortium name="Lawrence Berkeley National Laboratory"/>
            <person name="Hensen N."/>
            <person name="Bonometti L."/>
            <person name="Westerberg I."/>
            <person name="Brannstrom I.O."/>
            <person name="Guillou S."/>
            <person name="Cros-Aarteil S."/>
            <person name="Calhoun S."/>
            <person name="Haridas S."/>
            <person name="Kuo A."/>
            <person name="Mondo S."/>
            <person name="Pangilinan J."/>
            <person name="Riley R."/>
            <person name="Labutti K."/>
            <person name="Andreopoulos B."/>
            <person name="Lipzen A."/>
            <person name="Chen C."/>
            <person name="Yanf M."/>
            <person name="Daum C."/>
            <person name="Ng V."/>
            <person name="Clum A."/>
            <person name="Steindorff A."/>
            <person name="Ohm R."/>
            <person name="Martin F."/>
            <person name="Silar P."/>
            <person name="Natvig D."/>
            <person name="Lalanne C."/>
            <person name="Gautier V."/>
            <person name="Ament-Velasquez S.L."/>
            <person name="Kruys A."/>
            <person name="Hutchinson M.I."/>
            <person name="Powell A.J."/>
            <person name="Barry K."/>
            <person name="Miller A.N."/>
            <person name="Grigoriev I.V."/>
            <person name="Debuchy R."/>
            <person name="Gladieux P."/>
            <person name="Thoren M.H."/>
            <person name="Johannesson H."/>
        </authorList>
    </citation>
    <scope>NUCLEOTIDE SEQUENCE</scope>
    <source>
        <strain evidence="1">CBS 307.81</strain>
    </source>
</reference>
<dbReference type="AlphaFoldDB" id="A0AA39Z0V4"/>
<gene>
    <name evidence="1" type="ORF">QBC41DRAFT_382247</name>
</gene>
<organism evidence="1 2">
    <name type="scientific">Cercophora samala</name>
    <dbReference type="NCBI Taxonomy" id="330535"/>
    <lineage>
        <taxon>Eukaryota</taxon>
        <taxon>Fungi</taxon>
        <taxon>Dikarya</taxon>
        <taxon>Ascomycota</taxon>
        <taxon>Pezizomycotina</taxon>
        <taxon>Sordariomycetes</taxon>
        <taxon>Sordariomycetidae</taxon>
        <taxon>Sordariales</taxon>
        <taxon>Lasiosphaeriaceae</taxon>
        <taxon>Cercophora</taxon>
    </lineage>
</organism>
<keyword evidence="2" id="KW-1185">Reference proteome</keyword>
<evidence type="ECO:0000313" key="1">
    <source>
        <dbReference type="EMBL" id="KAK0662103.1"/>
    </source>
</evidence>
<evidence type="ECO:0000313" key="2">
    <source>
        <dbReference type="Proteomes" id="UP001174997"/>
    </source>
</evidence>
<comment type="caution">
    <text evidence="1">The sequence shown here is derived from an EMBL/GenBank/DDBJ whole genome shotgun (WGS) entry which is preliminary data.</text>
</comment>
<protein>
    <submittedName>
        <fullName evidence="1">Uncharacterized protein</fullName>
    </submittedName>
</protein>
<name>A0AA39Z0V4_9PEZI</name>